<gene>
    <name evidence="2" type="ORF">SBRY_10405</name>
</gene>
<evidence type="ECO:0000313" key="3">
    <source>
        <dbReference type="Proteomes" id="UP001153328"/>
    </source>
</evidence>
<sequence length="315" mass="35982">MGDRAGHPVGPHDLHRLPAPRRVRRGRLPVDRRVLPQARHRLVRLAVGRGVRRLPGEVRRARAQGGLRLPDRRRPAARPARHRPHRHPLHRHVDAEADPARRRGPRQRQHRALPRHLDLPGQARGTQPADDQHPAERVPERARRLLRPRGRPADHAGRRRARRGLRRAAHHPRPRHVGLRPGRVRRVAGPGAARPRHPHHRDLPRRRRQEGLRGRARPDEEAAPRRRCRRRVGGRGRLADRRGLTGPPGTARAAETARTTTSEDKERVDDRHPRLRHPPDRPPGHRGRSAGRVTRSAAQRPGVGAHTSTRDPRRP</sequence>
<dbReference type="Proteomes" id="UP001153328">
    <property type="component" value="Unassembled WGS sequence"/>
</dbReference>
<feature type="compositionally biased region" description="Basic and acidic residues" evidence="1">
    <location>
        <begin position="209"/>
        <end position="224"/>
    </location>
</feature>
<feature type="compositionally biased region" description="Basic and acidic residues" evidence="1">
    <location>
        <begin position="91"/>
        <end position="101"/>
    </location>
</feature>
<organism evidence="2 3">
    <name type="scientific">Actinacidiphila bryophytorum</name>
    <dbReference type="NCBI Taxonomy" id="1436133"/>
    <lineage>
        <taxon>Bacteria</taxon>
        <taxon>Bacillati</taxon>
        <taxon>Actinomycetota</taxon>
        <taxon>Actinomycetes</taxon>
        <taxon>Kitasatosporales</taxon>
        <taxon>Streptomycetaceae</taxon>
        <taxon>Actinacidiphila</taxon>
    </lineage>
</organism>
<keyword evidence="3" id="KW-1185">Reference proteome</keyword>
<dbReference type="EMBL" id="CAJVAX010000001">
    <property type="protein sequence ID" value="CAG7601304.1"/>
    <property type="molecule type" value="Genomic_DNA"/>
</dbReference>
<feature type="compositionally biased region" description="Basic and acidic residues" evidence="1">
    <location>
        <begin position="261"/>
        <end position="283"/>
    </location>
</feature>
<feature type="compositionally biased region" description="Basic residues" evidence="1">
    <location>
        <begin position="194"/>
        <end position="208"/>
    </location>
</feature>
<feature type="compositionally biased region" description="Basic residues" evidence="1">
    <location>
        <begin position="225"/>
        <end position="234"/>
    </location>
</feature>
<proteinExistence type="predicted"/>
<feature type="compositionally biased region" description="Basic residues" evidence="1">
    <location>
        <begin position="157"/>
        <end position="186"/>
    </location>
</feature>
<dbReference type="AlphaFoldDB" id="A0A9W4E193"/>
<feature type="region of interest" description="Disordered" evidence="1">
    <location>
        <begin position="56"/>
        <end position="315"/>
    </location>
</feature>
<evidence type="ECO:0000313" key="2">
    <source>
        <dbReference type="EMBL" id="CAG7601304.1"/>
    </source>
</evidence>
<feature type="region of interest" description="Disordered" evidence="1">
    <location>
        <begin position="1"/>
        <end position="23"/>
    </location>
</feature>
<name>A0A9W4E193_9ACTN</name>
<comment type="caution">
    <text evidence="2">The sequence shown here is derived from an EMBL/GenBank/DDBJ whole genome shotgun (WGS) entry which is preliminary data.</text>
</comment>
<feature type="compositionally biased region" description="Low complexity" evidence="1">
    <location>
        <begin position="244"/>
        <end position="260"/>
    </location>
</feature>
<feature type="compositionally biased region" description="Basic and acidic residues" evidence="1">
    <location>
        <begin position="130"/>
        <end position="143"/>
    </location>
</feature>
<feature type="compositionally biased region" description="Basic residues" evidence="1">
    <location>
        <begin position="102"/>
        <end position="114"/>
    </location>
</feature>
<protein>
    <submittedName>
        <fullName evidence="2">Uncharacterized protein</fullName>
    </submittedName>
</protein>
<evidence type="ECO:0000256" key="1">
    <source>
        <dbReference type="SAM" id="MobiDB-lite"/>
    </source>
</evidence>
<feature type="compositionally biased region" description="Basic residues" evidence="1">
    <location>
        <begin position="75"/>
        <end position="90"/>
    </location>
</feature>
<accession>A0A9W4E193</accession>
<feature type="compositionally biased region" description="Basic and acidic residues" evidence="1">
    <location>
        <begin position="1"/>
        <end position="16"/>
    </location>
</feature>
<reference evidence="2" key="1">
    <citation type="submission" date="2021-06" db="EMBL/GenBank/DDBJ databases">
        <authorList>
            <person name="Arsene-Ploetze F."/>
        </authorList>
    </citation>
    <scope>NUCLEOTIDE SEQUENCE</scope>
    <source>
        <strain evidence="2">SBRY1</strain>
    </source>
</reference>